<keyword evidence="4" id="KW-0677">Repeat</keyword>
<evidence type="ECO:0000256" key="7">
    <source>
        <dbReference type="SAM" id="MobiDB-lite"/>
    </source>
</evidence>
<reference evidence="8 9" key="1">
    <citation type="submission" date="2019-08" db="EMBL/GenBank/DDBJ databases">
        <title>The genome sequence of a newly discovered highly antifungal drug resistant Aspergillus species, Aspergillus tanneri NIH 1004.</title>
        <authorList>
            <person name="Mounaud S."/>
            <person name="Singh I."/>
            <person name="Joardar V."/>
            <person name="Pakala S."/>
            <person name="Pakala S."/>
            <person name="Venepally P."/>
            <person name="Chung J.K."/>
            <person name="Losada L."/>
            <person name="Nierman W.C."/>
        </authorList>
    </citation>
    <scope>NUCLEOTIDE SEQUENCE [LARGE SCALE GENOMIC DNA]</scope>
    <source>
        <strain evidence="8 9">NIH1004</strain>
    </source>
</reference>
<gene>
    <name evidence="8" type="primary">APL5_2</name>
    <name evidence="8" type="ORF">ATNIH1004_011117</name>
</gene>
<dbReference type="PANTHER" id="PTHR22781">
    <property type="entry name" value="DELTA ADAPTIN-RELATED"/>
    <property type="match status" value="1"/>
</dbReference>
<dbReference type="GO" id="GO:0010008">
    <property type="term" value="C:endosome membrane"/>
    <property type="evidence" value="ECO:0007669"/>
    <property type="project" value="TreeGrafter"/>
</dbReference>
<comment type="subcellular location">
    <subcellularLocation>
        <location evidence="1">Endomembrane system</location>
    </subcellularLocation>
</comment>
<dbReference type="GO" id="GO:0006623">
    <property type="term" value="P:protein targeting to vacuole"/>
    <property type="evidence" value="ECO:0007669"/>
    <property type="project" value="TreeGrafter"/>
</dbReference>
<dbReference type="InterPro" id="IPR016024">
    <property type="entry name" value="ARM-type_fold"/>
</dbReference>
<evidence type="ECO:0000313" key="8">
    <source>
        <dbReference type="EMBL" id="KAA8642176.1"/>
    </source>
</evidence>
<dbReference type="OrthoDB" id="10264595at2759"/>
<dbReference type="AlphaFoldDB" id="A0A5M9M975"/>
<keyword evidence="3" id="KW-0813">Transport</keyword>
<evidence type="ECO:0000256" key="3">
    <source>
        <dbReference type="ARBA" id="ARBA00022448"/>
    </source>
</evidence>
<protein>
    <submittedName>
        <fullName evidence="8">AP-3 complex subunit delta</fullName>
    </submittedName>
</protein>
<feature type="compositionally biased region" description="Basic residues" evidence="7">
    <location>
        <begin position="636"/>
        <end position="645"/>
    </location>
</feature>
<dbReference type="PANTHER" id="PTHR22781:SF12">
    <property type="entry name" value="AP-3 COMPLEX SUBUNIT DELTA-1"/>
    <property type="match status" value="1"/>
</dbReference>
<dbReference type="VEuPathDB" id="FungiDB:EYZ11_001813"/>
<feature type="region of interest" description="Disordered" evidence="7">
    <location>
        <begin position="629"/>
        <end position="652"/>
    </location>
</feature>
<accession>A0A5M9M975</accession>
<keyword evidence="5" id="KW-0653">Protein transport</keyword>
<evidence type="ECO:0000256" key="5">
    <source>
        <dbReference type="ARBA" id="ARBA00022927"/>
    </source>
</evidence>
<name>A0A5M9M975_9EURO</name>
<dbReference type="RefSeq" id="XP_033421538.1">
    <property type="nucleotide sequence ID" value="XM_033575683.1"/>
</dbReference>
<dbReference type="Proteomes" id="UP000324241">
    <property type="component" value="Unassembled WGS sequence"/>
</dbReference>
<dbReference type="GO" id="GO:0006896">
    <property type="term" value="P:Golgi to vacuole transport"/>
    <property type="evidence" value="ECO:0007669"/>
    <property type="project" value="TreeGrafter"/>
</dbReference>
<dbReference type="EMBL" id="QUQM01000008">
    <property type="protein sequence ID" value="KAA8642176.1"/>
    <property type="molecule type" value="Genomic_DNA"/>
</dbReference>
<dbReference type="SUPFAM" id="SSF48371">
    <property type="entry name" value="ARM repeat"/>
    <property type="match status" value="1"/>
</dbReference>
<evidence type="ECO:0000256" key="1">
    <source>
        <dbReference type="ARBA" id="ARBA00004308"/>
    </source>
</evidence>
<feature type="region of interest" description="Disordered" evidence="7">
    <location>
        <begin position="481"/>
        <end position="500"/>
    </location>
</feature>
<feature type="compositionally biased region" description="Basic residues" evidence="7">
    <location>
        <begin position="486"/>
        <end position="499"/>
    </location>
</feature>
<dbReference type="Gene3D" id="1.25.10.10">
    <property type="entry name" value="Leucine-rich Repeat Variant"/>
    <property type="match status" value="1"/>
</dbReference>
<evidence type="ECO:0000256" key="2">
    <source>
        <dbReference type="ARBA" id="ARBA00006613"/>
    </source>
</evidence>
<evidence type="ECO:0000256" key="6">
    <source>
        <dbReference type="ARBA" id="ARBA00023136"/>
    </source>
</evidence>
<evidence type="ECO:0000256" key="4">
    <source>
        <dbReference type="ARBA" id="ARBA00022737"/>
    </source>
</evidence>
<comment type="similarity">
    <text evidence="2">Belongs to the adaptor complexes large subunit family.</text>
</comment>
<dbReference type="GeneID" id="54333818"/>
<dbReference type="InterPro" id="IPR017105">
    <property type="entry name" value="AP3_complex_dsu"/>
</dbReference>
<keyword evidence="6" id="KW-0472">Membrane</keyword>
<organism evidence="8 9">
    <name type="scientific">Aspergillus tanneri</name>
    <dbReference type="NCBI Taxonomy" id="1220188"/>
    <lineage>
        <taxon>Eukaryota</taxon>
        <taxon>Fungi</taxon>
        <taxon>Dikarya</taxon>
        <taxon>Ascomycota</taxon>
        <taxon>Pezizomycotina</taxon>
        <taxon>Eurotiomycetes</taxon>
        <taxon>Eurotiomycetidae</taxon>
        <taxon>Eurotiales</taxon>
        <taxon>Aspergillaceae</taxon>
        <taxon>Aspergillus</taxon>
        <taxon>Aspergillus subgen. Circumdati</taxon>
    </lineage>
</organism>
<sequence>MSCLEDPDISIRLQALELAARMISSDTLQQMVNRLTGQLIDARQIKGGHTDVRKSMHSGWEDTGLQEQESHSVSFALPADYIVEVLHRILDMCSHNNYSDLPDFVWYVEILGQLVTLIPPASEGPFSEFMTHQDVTSVTRKNIALRIGSEIRNVAVRVMDVRREATIAAESLLLTDKRQSLFFVLSDAVDGILGPLAWVVGEYATHLSSPIQTLQSLVDMSSISLPARTLSLYIQAIPKVIVSLIQNDSETWHAKRLYETSLLLAQVQVFLETLSTHPDLDVQERAIEFLEVVRLATDAIQPGNCELGDEPFLLSSIIPSLFRGLELNPVATNAQRKVPLPDRLLLNQTFNNNLYGLFRNRPEECFRLGTQLPTQDFYYINSPSVLSRPFDRFTSSDTTFDSYQDSFASLVDEGTDVIKRNVERRERNQDDPFYIGADDRSPSTPNHFYQPFNRSHGDELDIDSIPIIDLKLDDGRIHHTGSISRDHRRPLGSHPKKHHIASDETIGRDDLSDAGSFDELNMVKRSPLQVDSSGLKHLSLEGEGVYPSNRKTPGLPGHDAEMAVAMQKVERLRLEMQRASERVRAHEHPAEGTLVKKKRKVKKSRVSGLHRGVDPLYREDIVEGDCANQKAPAAMTKKKRLRKRSTSVQPER</sequence>
<evidence type="ECO:0000313" key="9">
    <source>
        <dbReference type="Proteomes" id="UP000324241"/>
    </source>
</evidence>
<dbReference type="GO" id="GO:0030123">
    <property type="term" value="C:AP-3 adaptor complex"/>
    <property type="evidence" value="ECO:0007669"/>
    <property type="project" value="InterPro"/>
</dbReference>
<comment type="caution">
    <text evidence="8">The sequence shown here is derived from an EMBL/GenBank/DDBJ whole genome shotgun (WGS) entry which is preliminary data.</text>
</comment>
<proteinExistence type="inferred from homology"/>
<dbReference type="InterPro" id="IPR011989">
    <property type="entry name" value="ARM-like"/>
</dbReference>